<keyword evidence="4 7" id="KW-0223">Dioxygenase</keyword>
<feature type="binding site" evidence="7">
    <location>
        <position position="100"/>
    </location>
    <ligand>
        <name>Fe cation</name>
        <dbReference type="ChEBI" id="CHEBI:24875"/>
    </ligand>
</feature>
<evidence type="ECO:0000256" key="1">
    <source>
        <dbReference type="ARBA" id="ARBA00001961"/>
    </source>
</evidence>
<evidence type="ECO:0000256" key="4">
    <source>
        <dbReference type="ARBA" id="ARBA00022964"/>
    </source>
</evidence>
<keyword evidence="6 7" id="KW-0408">Iron</keyword>
<dbReference type="PANTHER" id="PTHR41536:SF1">
    <property type="entry name" value="PKHD-TYPE HYDROXYLASE YBIX"/>
    <property type="match status" value="1"/>
</dbReference>
<keyword evidence="10" id="KW-1185">Reference proteome</keyword>
<dbReference type="Gene3D" id="4.10.860.20">
    <property type="entry name" value="Rabenosyn, Rab binding domain"/>
    <property type="match status" value="1"/>
</dbReference>
<dbReference type="EC" id="1.14.11.-" evidence="9"/>
<name>A0ABX2G725_9BURK</name>
<dbReference type="InterPro" id="IPR044862">
    <property type="entry name" value="Pro_4_hyd_alph_FE2OG_OXY"/>
</dbReference>
<dbReference type="EMBL" id="JABSNM010000023">
    <property type="protein sequence ID" value="NRT58108.1"/>
    <property type="molecule type" value="Genomic_DNA"/>
</dbReference>
<evidence type="ECO:0000256" key="7">
    <source>
        <dbReference type="HAMAP-Rule" id="MF_00657"/>
    </source>
</evidence>
<feature type="binding site" evidence="7">
    <location>
        <position position="170"/>
    </location>
    <ligand>
        <name>2-oxoglutarate</name>
        <dbReference type="ChEBI" id="CHEBI:16810"/>
    </ligand>
</feature>
<evidence type="ECO:0000313" key="10">
    <source>
        <dbReference type="Proteomes" id="UP001516061"/>
    </source>
</evidence>
<feature type="domain" description="Fe2OG dioxygenase" evidence="8">
    <location>
        <begin position="79"/>
        <end position="179"/>
    </location>
</feature>
<dbReference type="PANTHER" id="PTHR41536">
    <property type="entry name" value="PKHD-TYPE HYDROXYLASE YBIX"/>
    <property type="match status" value="1"/>
</dbReference>
<dbReference type="NCBIfam" id="NF003974">
    <property type="entry name" value="PRK05467.1-3"/>
    <property type="match status" value="1"/>
</dbReference>
<comment type="caution">
    <text evidence="9">The sequence shown here is derived from an EMBL/GenBank/DDBJ whole genome shotgun (WGS) entry which is preliminary data.</text>
</comment>
<organism evidence="9 10">
    <name type="scientific">Sphaerotilus uruguayifluvii</name>
    <dbReference type="NCBI Taxonomy" id="2735897"/>
    <lineage>
        <taxon>Bacteria</taxon>
        <taxon>Pseudomonadati</taxon>
        <taxon>Pseudomonadota</taxon>
        <taxon>Betaproteobacteria</taxon>
        <taxon>Burkholderiales</taxon>
        <taxon>Sphaerotilaceae</taxon>
        <taxon>Sphaerotilus</taxon>
    </lineage>
</organism>
<sequence length="228" mass="25432">MLIRIRQVLNPAELKEARALLGPQAPWRDGRGSAGGQAVQHKNNEQLAQDSPESMRLQALVLQALQRDAHFFSAVLPKRVLPPLFNRYGGASNFYGRHVDGAVMHARSGERVRSDVSCTLFLSDPADYDGGELVIDDTYGEQRVKLAAGDMVVYPGTSVHRVEPVTRGHRVASFFWVESLVRSDEQRRLLHDMDRHLMHLRGTVGETDVGVVGLTGTYHNLLRLWADT</sequence>
<dbReference type="SUPFAM" id="SSF51197">
    <property type="entry name" value="Clavaminate synthase-like"/>
    <property type="match status" value="1"/>
</dbReference>
<dbReference type="InterPro" id="IPR041097">
    <property type="entry name" value="PKHD_C"/>
</dbReference>
<dbReference type="Gene3D" id="2.60.120.620">
    <property type="entry name" value="q2cbj1_9rhob like domain"/>
    <property type="match status" value="1"/>
</dbReference>
<dbReference type="PROSITE" id="PS51471">
    <property type="entry name" value="FE2OG_OXY"/>
    <property type="match status" value="1"/>
</dbReference>
<dbReference type="NCBIfam" id="NF003975">
    <property type="entry name" value="PRK05467.1-4"/>
    <property type="match status" value="1"/>
</dbReference>
<evidence type="ECO:0000256" key="6">
    <source>
        <dbReference type="ARBA" id="ARBA00023004"/>
    </source>
</evidence>
<gene>
    <name evidence="9" type="ORF">HNQ01_003874</name>
</gene>
<dbReference type="InterPro" id="IPR005123">
    <property type="entry name" value="Oxoglu/Fe-dep_dioxygenase_dom"/>
</dbReference>
<feature type="binding site" evidence="7">
    <location>
        <position position="98"/>
    </location>
    <ligand>
        <name>Fe cation</name>
        <dbReference type="ChEBI" id="CHEBI:24875"/>
    </ligand>
</feature>
<dbReference type="GO" id="GO:0016491">
    <property type="term" value="F:oxidoreductase activity"/>
    <property type="evidence" value="ECO:0007669"/>
    <property type="project" value="UniProtKB-KW"/>
</dbReference>
<dbReference type="HAMAP" id="MF_00657">
    <property type="entry name" value="Hydroxyl_YbiX"/>
    <property type="match status" value="1"/>
</dbReference>
<keyword evidence="2 7" id="KW-0479">Metal-binding</keyword>
<comment type="cofactor">
    <cofactor evidence="1 7">
        <name>L-ascorbate</name>
        <dbReference type="ChEBI" id="CHEBI:38290"/>
    </cofactor>
</comment>
<comment type="cofactor">
    <cofactor evidence="7">
        <name>Fe(2+)</name>
        <dbReference type="ChEBI" id="CHEBI:29033"/>
    </cofactor>
    <text evidence="7">Binds 1 Fe(2+) ion per subunit.</text>
</comment>
<proteinExistence type="inferred from homology"/>
<protein>
    <submittedName>
        <fullName evidence="9">PKHD-type hydroxylase</fullName>
        <ecNumber evidence="9">1.14.11.-</ecNumber>
    </submittedName>
</protein>
<accession>A0ABX2G725</accession>
<dbReference type="RefSeq" id="WP_173807129.1">
    <property type="nucleotide sequence ID" value="NZ_JABSNM010000023.1"/>
</dbReference>
<reference evidence="9 10" key="1">
    <citation type="submission" date="2020-05" db="EMBL/GenBank/DDBJ databases">
        <title>Genomic Encyclopedia of Type Strains, Phase IV (KMG-V): Genome sequencing to study the core and pangenomes of soil and plant-associated prokaryotes.</title>
        <authorList>
            <person name="Whitman W."/>
        </authorList>
    </citation>
    <scope>NUCLEOTIDE SEQUENCE [LARGE SCALE GENOMIC DNA]</scope>
    <source>
        <strain evidence="9 10">C29</strain>
    </source>
</reference>
<dbReference type="InterPro" id="IPR006620">
    <property type="entry name" value="Pro_4_hyd_alph"/>
</dbReference>
<dbReference type="InterPro" id="IPR023550">
    <property type="entry name" value="PKHD_hydroxylase"/>
</dbReference>
<evidence type="ECO:0000256" key="2">
    <source>
        <dbReference type="ARBA" id="ARBA00022723"/>
    </source>
</evidence>
<dbReference type="Pfam" id="PF13640">
    <property type="entry name" value="2OG-FeII_Oxy_3"/>
    <property type="match status" value="1"/>
</dbReference>
<dbReference type="Pfam" id="PF18331">
    <property type="entry name" value="PKHD_C"/>
    <property type="match status" value="1"/>
</dbReference>
<dbReference type="SMART" id="SM00702">
    <property type="entry name" value="P4Hc"/>
    <property type="match status" value="1"/>
</dbReference>
<evidence type="ECO:0000313" key="9">
    <source>
        <dbReference type="EMBL" id="NRT58108.1"/>
    </source>
</evidence>
<evidence type="ECO:0000256" key="5">
    <source>
        <dbReference type="ARBA" id="ARBA00023002"/>
    </source>
</evidence>
<keyword evidence="5 7" id="KW-0560">Oxidoreductase</keyword>
<evidence type="ECO:0000259" key="8">
    <source>
        <dbReference type="PROSITE" id="PS51471"/>
    </source>
</evidence>
<dbReference type="Proteomes" id="UP001516061">
    <property type="component" value="Unassembled WGS sequence"/>
</dbReference>
<keyword evidence="3 7" id="KW-0847">Vitamin C</keyword>
<feature type="binding site" evidence="7">
    <location>
        <position position="160"/>
    </location>
    <ligand>
        <name>Fe cation</name>
        <dbReference type="ChEBI" id="CHEBI:24875"/>
    </ligand>
</feature>
<evidence type="ECO:0000256" key="3">
    <source>
        <dbReference type="ARBA" id="ARBA00022896"/>
    </source>
</evidence>